<evidence type="ECO:0000313" key="5">
    <source>
        <dbReference type="EMBL" id="GEM77618.1"/>
    </source>
</evidence>
<gene>
    <name evidence="5" type="ORF">VSA01S_37300</name>
</gene>
<protein>
    <submittedName>
        <fullName evidence="5">Exonuclease SbcC</fullName>
    </submittedName>
</protein>
<evidence type="ECO:0000313" key="6">
    <source>
        <dbReference type="Proteomes" id="UP000321922"/>
    </source>
</evidence>
<dbReference type="PANTHER" id="PTHR30258">
    <property type="entry name" value="TYPE II SECRETION SYSTEM PROTEIN GSPE-RELATED"/>
    <property type="match status" value="1"/>
</dbReference>
<dbReference type="GO" id="GO:0004527">
    <property type="term" value="F:exonuclease activity"/>
    <property type="evidence" value="ECO:0007669"/>
    <property type="project" value="UniProtKB-KW"/>
</dbReference>
<accession>A0A511QJV9</accession>
<dbReference type="Gene3D" id="3.40.50.300">
    <property type="entry name" value="P-loop containing nucleotide triphosphate hydrolases"/>
    <property type="match status" value="1"/>
</dbReference>
<dbReference type="GO" id="GO:0005524">
    <property type="term" value="F:ATP binding"/>
    <property type="evidence" value="ECO:0007669"/>
    <property type="project" value="UniProtKB-KW"/>
</dbReference>
<keyword evidence="5" id="KW-0540">Nuclease</keyword>
<evidence type="ECO:0000256" key="3">
    <source>
        <dbReference type="ARBA" id="ARBA00022840"/>
    </source>
</evidence>
<comment type="caution">
    <text evidence="5">The sequence shown here is derived from an EMBL/GenBank/DDBJ whole genome shotgun (WGS) entry which is preliminary data.</text>
</comment>
<dbReference type="Pfam" id="PF00437">
    <property type="entry name" value="T2SSE"/>
    <property type="match status" value="1"/>
</dbReference>
<dbReference type="RefSeq" id="WP_039984004.1">
    <property type="nucleotide sequence ID" value="NZ_BAOJ01000502.1"/>
</dbReference>
<dbReference type="GO" id="GO:0005886">
    <property type="term" value="C:plasma membrane"/>
    <property type="evidence" value="ECO:0007669"/>
    <property type="project" value="TreeGrafter"/>
</dbReference>
<sequence length="524" mass="59105">MINEHADVLISDELKSIYFESQDTVLTEEGVLLTCNLDSNAIEKIKQVIATHYQDYPSLLGKVLKVVHTDALTITEMIERLTRQVQGPRWDDKTLSTIGRDVVDMLSKTVERGASDIHIELYAKETRLLIRVDGRLVELRKAIPEYEYGNNLIGYLFNEKAQDTDGDFYVNKTNNGRIVMELDTPYKDENGETHWVKRDTLWRISYIYAKDKGGQATLRWLNKDLTIPKLDSLGWEPGHVAAMRAFMRSASGACLMAGQVGSGKTTAIASALSEVKDSGRAINTIEDPVEVDIGVMQTSVQGDNDELDALVRLLLRHDGDIEFHGEMRTQAGAMAVCRKAETGQLMLATLHTSSASGIAHTMNEQMAVPLALITAPDLMKLWIYQTLVRTLCPHCSLTLAQVQAHWTPNERVQFERWQSVYEGSETLRFRRREGCEHCIEGEKGRTSLVEMIVLDDEDRHYIIKKDYLNWGEALKKKGFKSVLDHANLKINRGEVDLFTASERVNGLFEQAASSVYATFFEEAR</sequence>
<dbReference type="PANTHER" id="PTHR30258:SF1">
    <property type="entry name" value="PROTEIN TRANSPORT PROTEIN HOFB HOMOLOG"/>
    <property type="match status" value="1"/>
</dbReference>
<evidence type="ECO:0000259" key="4">
    <source>
        <dbReference type="Pfam" id="PF00437"/>
    </source>
</evidence>
<comment type="similarity">
    <text evidence="1">Belongs to the GSP E family.</text>
</comment>
<keyword evidence="5" id="KW-0378">Hydrolase</keyword>
<proteinExistence type="inferred from homology"/>
<dbReference type="InterPro" id="IPR001482">
    <property type="entry name" value="T2SS/T4SS_dom"/>
</dbReference>
<feature type="domain" description="Bacterial type II secretion system protein E" evidence="4">
    <location>
        <begin position="213"/>
        <end position="496"/>
    </location>
</feature>
<dbReference type="Gene3D" id="3.30.450.90">
    <property type="match status" value="1"/>
</dbReference>
<dbReference type="Proteomes" id="UP000321922">
    <property type="component" value="Unassembled WGS sequence"/>
</dbReference>
<keyword evidence="3" id="KW-0067">ATP-binding</keyword>
<organism evidence="5 6">
    <name type="scientific">Vibrio sagamiensis NBRC 104589</name>
    <dbReference type="NCBI Taxonomy" id="1219064"/>
    <lineage>
        <taxon>Bacteria</taxon>
        <taxon>Pseudomonadati</taxon>
        <taxon>Pseudomonadota</taxon>
        <taxon>Gammaproteobacteria</taxon>
        <taxon>Vibrionales</taxon>
        <taxon>Vibrionaceae</taxon>
        <taxon>Vibrio</taxon>
    </lineage>
</organism>
<keyword evidence="6" id="KW-1185">Reference proteome</keyword>
<evidence type="ECO:0000256" key="1">
    <source>
        <dbReference type="ARBA" id="ARBA00006611"/>
    </source>
</evidence>
<dbReference type="GO" id="GO:0016887">
    <property type="term" value="F:ATP hydrolysis activity"/>
    <property type="evidence" value="ECO:0007669"/>
    <property type="project" value="TreeGrafter"/>
</dbReference>
<dbReference type="AlphaFoldDB" id="A0A511QJV9"/>
<dbReference type="EMBL" id="BJXJ01000073">
    <property type="protein sequence ID" value="GEM77618.1"/>
    <property type="molecule type" value="Genomic_DNA"/>
</dbReference>
<keyword evidence="5" id="KW-0269">Exonuclease</keyword>
<dbReference type="SUPFAM" id="SSF52540">
    <property type="entry name" value="P-loop containing nucleoside triphosphate hydrolases"/>
    <property type="match status" value="1"/>
</dbReference>
<reference evidence="5 6" key="1">
    <citation type="submission" date="2019-07" db="EMBL/GenBank/DDBJ databases">
        <title>Whole genome shotgun sequence of Vibrio sagamiensis NBRC 104589.</title>
        <authorList>
            <person name="Hosoyama A."/>
            <person name="Uohara A."/>
            <person name="Ohji S."/>
            <person name="Ichikawa N."/>
        </authorList>
    </citation>
    <scope>NUCLEOTIDE SEQUENCE [LARGE SCALE GENOMIC DNA]</scope>
    <source>
        <strain evidence="5 6">NBRC 104589</strain>
    </source>
</reference>
<keyword evidence="2" id="KW-0547">Nucleotide-binding</keyword>
<evidence type="ECO:0000256" key="2">
    <source>
        <dbReference type="ARBA" id="ARBA00022741"/>
    </source>
</evidence>
<name>A0A511QJV9_9VIBR</name>
<dbReference type="InterPro" id="IPR027417">
    <property type="entry name" value="P-loop_NTPase"/>
</dbReference>